<dbReference type="KEGG" id="mgod:E7746_01760"/>
<dbReference type="InterPro" id="IPR001599">
    <property type="entry name" value="Macroglobln_a2"/>
</dbReference>
<evidence type="ECO:0000256" key="1">
    <source>
        <dbReference type="ARBA" id="ARBA00010556"/>
    </source>
</evidence>
<comment type="similarity">
    <text evidence="1">Belongs to the protease inhibitor I39 (alpha-2-macroglobulin) family. Bacterial alpha-2-macroglobulin subfamily.</text>
</comment>
<feature type="signal peptide" evidence="3">
    <location>
        <begin position="1"/>
        <end position="19"/>
    </location>
</feature>
<evidence type="ECO:0000259" key="4">
    <source>
        <dbReference type="SMART" id="SM01360"/>
    </source>
</evidence>
<organism evidence="5 6">
    <name type="scientific">Muribaculum gordoncarteri</name>
    <dbReference type="NCBI Taxonomy" id="2530390"/>
    <lineage>
        <taxon>Bacteria</taxon>
        <taxon>Pseudomonadati</taxon>
        <taxon>Bacteroidota</taxon>
        <taxon>Bacteroidia</taxon>
        <taxon>Bacteroidales</taxon>
        <taxon>Muribaculaceae</taxon>
        <taxon>Muribaculum</taxon>
    </lineage>
</organism>
<dbReference type="EMBL" id="CP039393">
    <property type="protein sequence ID" value="QCD34688.1"/>
    <property type="molecule type" value="Genomic_DNA"/>
</dbReference>
<gene>
    <name evidence="5" type="ORF">E7746_01760</name>
</gene>
<name>A0A4P7VNC0_9BACT</name>
<evidence type="ECO:0000313" key="6">
    <source>
        <dbReference type="Proteomes" id="UP000297031"/>
    </source>
</evidence>
<reference evidence="5 6" key="1">
    <citation type="submission" date="2019-02" db="EMBL/GenBank/DDBJ databases">
        <title>Isolation and identification of novel species under the genus Muribaculum.</title>
        <authorList>
            <person name="Miyake S."/>
            <person name="Ding Y."/>
            <person name="Low A."/>
            <person name="Soh M."/>
            <person name="Seedorf H."/>
        </authorList>
    </citation>
    <scope>NUCLEOTIDE SEQUENCE [LARGE SCALE GENOMIC DNA]</scope>
    <source>
        <strain evidence="5 6">TLL-A4</strain>
    </source>
</reference>
<dbReference type="GO" id="GO:0004866">
    <property type="term" value="F:endopeptidase inhibitor activity"/>
    <property type="evidence" value="ECO:0007669"/>
    <property type="project" value="InterPro"/>
</dbReference>
<feature type="chain" id="PRO_5020219757" description="Alpha-2-macroglobulin domain-containing protein" evidence="3">
    <location>
        <begin position="20"/>
        <end position="1909"/>
    </location>
</feature>
<dbReference type="InterPro" id="IPR008930">
    <property type="entry name" value="Terpenoid_cyclase/PrenylTrfase"/>
</dbReference>
<dbReference type="SMART" id="SM01360">
    <property type="entry name" value="A2M"/>
    <property type="match status" value="1"/>
</dbReference>
<keyword evidence="3" id="KW-0732">Signal</keyword>
<feature type="region of interest" description="Disordered" evidence="2">
    <location>
        <begin position="1140"/>
        <end position="1160"/>
    </location>
</feature>
<dbReference type="Pfam" id="PF17973">
    <property type="entry name" value="bMG10"/>
    <property type="match status" value="1"/>
</dbReference>
<dbReference type="Proteomes" id="UP000297031">
    <property type="component" value="Chromosome"/>
</dbReference>
<dbReference type="RefSeq" id="WP_136409657.1">
    <property type="nucleotide sequence ID" value="NZ_CP039393.1"/>
</dbReference>
<protein>
    <recommendedName>
        <fullName evidence="4">Alpha-2-macroglobulin domain-containing protein</fullName>
    </recommendedName>
</protein>
<evidence type="ECO:0000256" key="3">
    <source>
        <dbReference type="SAM" id="SignalP"/>
    </source>
</evidence>
<feature type="domain" description="Alpha-2-macroglobulin" evidence="4">
    <location>
        <begin position="1169"/>
        <end position="1261"/>
    </location>
</feature>
<dbReference type="Gene3D" id="2.60.40.1930">
    <property type="match status" value="1"/>
</dbReference>
<dbReference type="SUPFAM" id="SSF48239">
    <property type="entry name" value="Terpenoid cyclases/Protein prenyltransferases"/>
    <property type="match status" value="1"/>
</dbReference>
<keyword evidence="6" id="KW-1185">Reference proteome</keyword>
<evidence type="ECO:0000313" key="5">
    <source>
        <dbReference type="EMBL" id="QCD34688.1"/>
    </source>
</evidence>
<accession>A0A4P7VNC0</accession>
<dbReference type="OrthoDB" id="9767116at2"/>
<dbReference type="Pfam" id="PF00207">
    <property type="entry name" value="A2M"/>
    <property type="match status" value="1"/>
</dbReference>
<dbReference type="Gene3D" id="1.50.10.20">
    <property type="match status" value="1"/>
</dbReference>
<dbReference type="Pfam" id="PF01835">
    <property type="entry name" value="MG2"/>
    <property type="match status" value="1"/>
</dbReference>
<feature type="compositionally biased region" description="Acidic residues" evidence="2">
    <location>
        <begin position="1140"/>
        <end position="1152"/>
    </location>
</feature>
<dbReference type="PANTHER" id="PTHR40094:SF1">
    <property type="entry name" value="UBIQUITIN DOMAIN-CONTAINING PROTEIN"/>
    <property type="match status" value="1"/>
</dbReference>
<dbReference type="PANTHER" id="PTHR40094">
    <property type="entry name" value="ALPHA-2-MACROGLOBULIN HOMOLOG"/>
    <property type="match status" value="1"/>
</dbReference>
<dbReference type="InterPro" id="IPR051802">
    <property type="entry name" value="YfhM-like"/>
</dbReference>
<sequence>MKQQFLYILIALFSMSINASQKQYSEPDFAFPKQVSSQASEMLEKAVADGDGKLAVRALVNYGLAQCAVDNDSLPEVLQRISTVESKETDPCIKAMLTLLKARIYNDIYQYDRWKYDRREIPDTPLPDDYLLWSGRQFRARIMSLLDSALANPKPLHEARLIDFKELLKAGNNDYTFYPTLFDFIAGKAIAILSNMGEQQPIFAIDMLSPFTVYSKMNFNYQSPAAQRILKLYRQLLDAHAGNAAPFIMWDIERIKFISQHVYRDMSSYNAVRDNEAKLMLDLYNRFSQSEYAAEPLISLFYLIDLDNYNKEEMPVSIAEYYSLVNNQLKRYPEYFRNNALHNIVKSLSQPRINARYSQILSPGDTLTIDIKNNNTVDYTINVYRIPYNRNNGESFKITPSTNLPAPLYTISRKVTDKQVPFSSSSTEKVVLTQPGCYIVVPSITGQKRDADLGYYSIIHCTGLLVESANYGSSRWGIVINPKTGRPVDNATLTVTLNRNGNTVRNYETDKDGTALIKESKAFNASASKGTDRYSMSKYLGYIPSGNENKQFAMHGLTDLAIYHPGDTVQWVGILQSYLGAEARVVPGNKISVVLRDANYEPCDTDVATTDEYGRIAGSFKLPSDGLTGNFSIEFRKKDPLKPDRWNSYGTTSFTVSDYKLPTYEIEFTELLTDKPAKGAVTLKGKTVTYSGFPLADCRIAVDLSANPRIWWWRSAGNGVSFYSTEVTTDSEGCFSIEFPAELLKQSPIPGGIFSASLTATSPTGENQQASRSFSQGASCVINASLPADIDASKPYRMNVSLTNLLGEAVDSTITYQLIDKSDRHVVKEGTMTPPVATVDFNDVASGSYSMVFATADKSLADTFTVDNVNLYRVTDAKPPVTDMPIWLPVTTYTADRRHASILYGTSADSTWIHYAVYTDKALLKQGWIEAAAGMHHFDYDIPADADRIKVKFTGVNDYKVSDFEVTATASGTVDRINIAIESFRDKIAPGDNEKWTFYVTDNNGKGTKSAILLDMYAKALDRLSMHNFRIYPRFGHVNSYNISVYSPLGKFMSGVEIPFEWLKYEPISLPDLQTWGRSFLHPNYAFTRSNVYFSLNTEEEMGEEKSAAPRMIRGTSKMAATADTGAGAADLAIVEDEAVEEAADAESEAPDNDASRDNNEYRDAEMPLAFFRPMLTTDDKGNMTFSFTAPNANTTWKLCALAFTDDMLTSTMSREIISNKPVMVQPNLPRFLRTGDKALISASVMNNSDDSTAITTVVEIFDPATGAVISRNDFSDDMAPGEAKVVNVTVDAGWDSNMIGYRIKAGNGRFTDGEQSVIPVLSSVTPVIETKPFYISPDSTTFTMQLPEMPSDARVTLQFCENPVWYVATALPGLRNDDSESALAASAAIFSAAVADGILRTCPEIAEALKEWNSSDRSDSTLVSMLERNADLKTVLLNSTPWVMDAKSDTERMTRLSLLFDRKVINDTYSRNIDRLSKLVRNGGWTWIDNIDEPSQWITENVLLTMGHLKQLGFLPDNNRLRSMLDNAVKYIDRVTQEEYAKYPDGDYYYYVYLRDFYPDIKKSTTLSSLTSREVQRIVKEWKKRSIPVKAMNAITLKNHGYRTLATSVLASLNEYSVSNPSQGMWWPSLDDMTTWSMGKIGATSIVLDAFAAIYPQSPDVDKIRQWLILQKEAKDWGTSVTTSQAIASILLTGSKWTTPAAKATVTVNNREVNAGKTDRLLGYFRENISSMSPSGATLYVEKSGKTPSWGAVYCQYRSEMSEIKAASCPEVSIDKALYRRVTTENGVTWQNADSLKTGDIVQVNLTITVKRDMDYVAITDDRGACFEPVEQLPKPLFSEGICFYRENRDASTNMFVTHLPKGVYRLSYELYVNNSGTYSSGIATLQSQYAPALSAHSSGSMIEVMPQ</sequence>
<dbReference type="InterPro" id="IPR002890">
    <property type="entry name" value="MG2"/>
</dbReference>
<evidence type="ECO:0000256" key="2">
    <source>
        <dbReference type="SAM" id="MobiDB-lite"/>
    </source>
</evidence>
<proteinExistence type="inferred from homology"/>
<dbReference type="InterPro" id="IPR041246">
    <property type="entry name" value="Bact_MG10"/>
</dbReference>